<dbReference type="Proteomes" id="UP001415857">
    <property type="component" value="Unassembled WGS sequence"/>
</dbReference>
<evidence type="ECO:0000259" key="2">
    <source>
        <dbReference type="Pfam" id="PF12776"/>
    </source>
</evidence>
<dbReference type="PANTHER" id="PTHR46929:SF33">
    <property type="entry name" value="L10-INTERACTING MYB DOMAIN-CONTAINING PROTEIN-LIKE ISOFORM X1"/>
    <property type="match status" value="1"/>
</dbReference>
<accession>A0AAP0WMJ1</accession>
<feature type="compositionally biased region" description="Polar residues" evidence="1">
    <location>
        <begin position="385"/>
        <end position="401"/>
    </location>
</feature>
<evidence type="ECO:0000259" key="3">
    <source>
        <dbReference type="Pfam" id="PF24769"/>
    </source>
</evidence>
<dbReference type="PANTHER" id="PTHR46929">
    <property type="entry name" value="EXPRESSED PROTEIN"/>
    <property type="match status" value="1"/>
</dbReference>
<sequence length="505" mass="57856">MTLQECPPETKINVLIRPSQVVEGLDKEAPGNTDRSRTTWTPTMDRFFIEIMMEQVHKGYKNNTIFRKKAWRNMVTLFNKKFGLGVEKDVLKNRLKKIRLRYYAMKYLLDHGGFRWDDTRQMVTADDHVWDDYIKVHPEARPYRTMTVPDYKNLSVIFGNENANGRYNSSGRSADLANEIIEVKIGGESGGSQSPTISATHGDQSVSSQLIEGINNHETTPSTDRSKTNWTPPMDRCFIEIMLEQVRRGYHTGNTFRKEAWAHMLELFNLKFGLQLDKETLRNRFRKLRMQYNALKIILDQNGFCWDETRQMVVADDLVWDNYLKAHPEARLYRTKTVPNYNDLCMIYGKSNGGKRHSFSSLNMDFNNNSGTMIVASGDPVVDVQESSSHSGGGVDTSNQLGKRPSVEPLNSQDSRKTQRSTNEGMVDALRQMAVAVTSLANIKKENESSISCEHVVNALKAVPDMDEDLFLDACDLLEDEQKAKMFLALDITIRKKWLMRKLRP</sequence>
<dbReference type="InterPro" id="IPR024752">
    <property type="entry name" value="Myb/SANT-like_dom"/>
</dbReference>
<dbReference type="Pfam" id="PF12776">
    <property type="entry name" value="Myb_DNA-bind_3"/>
    <property type="match status" value="2"/>
</dbReference>
<organism evidence="4 5">
    <name type="scientific">Liquidambar formosana</name>
    <name type="common">Formosan gum</name>
    <dbReference type="NCBI Taxonomy" id="63359"/>
    <lineage>
        <taxon>Eukaryota</taxon>
        <taxon>Viridiplantae</taxon>
        <taxon>Streptophyta</taxon>
        <taxon>Embryophyta</taxon>
        <taxon>Tracheophyta</taxon>
        <taxon>Spermatophyta</taxon>
        <taxon>Magnoliopsida</taxon>
        <taxon>eudicotyledons</taxon>
        <taxon>Gunneridae</taxon>
        <taxon>Pentapetalae</taxon>
        <taxon>Saxifragales</taxon>
        <taxon>Altingiaceae</taxon>
        <taxon>Liquidambar</taxon>
    </lineage>
</organism>
<feature type="domain" description="Myb/SANT-like" evidence="2">
    <location>
        <begin position="229"/>
        <end position="323"/>
    </location>
</feature>
<proteinExistence type="predicted"/>
<evidence type="ECO:0000256" key="1">
    <source>
        <dbReference type="SAM" id="MobiDB-lite"/>
    </source>
</evidence>
<feature type="domain" description="At2g29880-like C-terminal" evidence="3">
    <location>
        <begin position="456"/>
        <end position="502"/>
    </location>
</feature>
<feature type="domain" description="Myb/SANT-like" evidence="2">
    <location>
        <begin position="39"/>
        <end position="133"/>
    </location>
</feature>
<feature type="region of interest" description="Disordered" evidence="1">
    <location>
        <begin position="382"/>
        <end position="423"/>
    </location>
</feature>
<dbReference type="EMBL" id="JBBPBK010000012">
    <property type="protein sequence ID" value="KAK9274192.1"/>
    <property type="molecule type" value="Genomic_DNA"/>
</dbReference>
<comment type="caution">
    <text evidence="4">The sequence shown here is derived from an EMBL/GenBank/DDBJ whole genome shotgun (WGS) entry which is preliminary data.</text>
</comment>
<evidence type="ECO:0000313" key="5">
    <source>
        <dbReference type="Proteomes" id="UP001415857"/>
    </source>
</evidence>
<dbReference type="AlphaFoldDB" id="A0AAP0WMJ1"/>
<dbReference type="Pfam" id="PF24769">
    <property type="entry name" value="At2g29880_C"/>
    <property type="match status" value="1"/>
</dbReference>
<protein>
    <recommendedName>
        <fullName evidence="6">L10-interacting MYB domain-containing protein</fullName>
    </recommendedName>
</protein>
<dbReference type="InterPro" id="IPR056253">
    <property type="entry name" value="At2g29880-like_C"/>
</dbReference>
<name>A0AAP0WMJ1_LIQFO</name>
<gene>
    <name evidence="4" type="ORF">L1049_019006</name>
</gene>
<keyword evidence="5" id="KW-1185">Reference proteome</keyword>
<reference evidence="4 5" key="1">
    <citation type="journal article" date="2024" name="Plant J.">
        <title>Genome sequences and population genomics reveal climatic adaptation and genomic divergence between two closely related sweetgum species.</title>
        <authorList>
            <person name="Xu W.Q."/>
            <person name="Ren C.Q."/>
            <person name="Zhang X.Y."/>
            <person name="Comes H.P."/>
            <person name="Liu X.H."/>
            <person name="Li Y.G."/>
            <person name="Kettle C.J."/>
            <person name="Jalonen R."/>
            <person name="Gaisberger H."/>
            <person name="Ma Y.Z."/>
            <person name="Qiu Y.X."/>
        </authorList>
    </citation>
    <scope>NUCLEOTIDE SEQUENCE [LARGE SCALE GENOMIC DNA]</scope>
    <source>
        <strain evidence="4">Hangzhou</strain>
    </source>
</reference>
<evidence type="ECO:0000313" key="4">
    <source>
        <dbReference type="EMBL" id="KAK9274192.1"/>
    </source>
</evidence>
<evidence type="ECO:0008006" key="6">
    <source>
        <dbReference type="Google" id="ProtNLM"/>
    </source>
</evidence>